<evidence type="ECO:0000256" key="3">
    <source>
        <dbReference type="ARBA" id="ARBA00022692"/>
    </source>
</evidence>
<feature type="domain" description="Attractin/MKLN-like beta-propeller" evidence="10">
    <location>
        <begin position="894"/>
        <end position="1142"/>
    </location>
</feature>
<reference evidence="11 12" key="1">
    <citation type="journal article" date="2019" name="Sci. Rep.">
        <title>Nanopore sequencing improves the draft genome of the human pathogenic amoeba Naegleria fowleri.</title>
        <authorList>
            <person name="Liechti N."/>
            <person name="Schurch N."/>
            <person name="Bruggmann R."/>
            <person name="Wittwer M."/>
        </authorList>
    </citation>
    <scope>NUCLEOTIDE SEQUENCE [LARGE SCALE GENOMIC DNA]</scope>
    <source>
        <strain evidence="11 12">ATCC 30894</strain>
    </source>
</reference>
<dbReference type="PANTHER" id="PTHR46093">
    <property type="entry name" value="ACYL-COA-BINDING DOMAIN-CONTAINING PROTEIN 5"/>
    <property type="match status" value="1"/>
</dbReference>
<accession>A0A6A5CA29</accession>
<dbReference type="SUPFAM" id="SSF53822">
    <property type="entry name" value="Periplasmic binding protein-like I"/>
    <property type="match status" value="1"/>
</dbReference>
<evidence type="ECO:0000256" key="7">
    <source>
        <dbReference type="SAM" id="MobiDB-lite"/>
    </source>
</evidence>
<dbReference type="Pfam" id="PF24981">
    <property type="entry name" value="Beta-prop_ATRN-LZTR1"/>
    <property type="match status" value="2"/>
</dbReference>
<dbReference type="OMA" id="ILLFGCH"/>
<comment type="subcellular location">
    <subcellularLocation>
        <location evidence="1">Membrane</location>
    </subcellularLocation>
</comment>
<proteinExistence type="predicted"/>
<evidence type="ECO:0000259" key="9">
    <source>
        <dbReference type="Pfam" id="PF01094"/>
    </source>
</evidence>
<dbReference type="Pfam" id="PF01094">
    <property type="entry name" value="ANF_receptor"/>
    <property type="match status" value="1"/>
</dbReference>
<dbReference type="InterPro" id="IPR056737">
    <property type="entry name" value="Beta-prop_ATRN-MKLN-like"/>
</dbReference>
<feature type="transmembrane region" description="Helical" evidence="8">
    <location>
        <begin position="54"/>
        <end position="72"/>
    </location>
</feature>
<dbReference type="InterPro" id="IPR001828">
    <property type="entry name" value="ANF_lig-bd_rcpt"/>
</dbReference>
<dbReference type="VEuPathDB" id="AmoebaDB:NF0029230"/>
<keyword evidence="2" id="KW-0880">Kelch repeat</keyword>
<evidence type="ECO:0000313" key="12">
    <source>
        <dbReference type="Proteomes" id="UP000444721"/>
    </source>
</evidence>
<dbReference type="VEuPathDB" id="AmoebaDB:NF0029260"/>
<dbReference type="GeneID" id="68118695"/>
<evidence type="ECO:0000256" key="5">
    <source>
        <dbReference type="ARBA" id="ARBA00022989"/>
    </source>
</evidence>
<sequence>MTLGRECNRHHKHPFSHFSSPCTTTTTLEPSQSFFNSHQPYSTHHKQRSLKHSIISFLLLFYILSSFGLNFISAQKFDCNGKTFKFVSVIPDEDDATNTFSGDKLKTSISSGLEYMKIAGIIPPGVTIQNDFVVTRGNVNQAIDKMKQIILVNGTVEEGYVGIIGGYYSYESLAIATNIAEPFGIPMISYGSSTSTLSYNRWFYRVIPSSFSMTAAMVEFLYSLHFNEIAILASDEVYGKDSAENIIRNADALGLNVTNAFYFKPGNISDIKRQIYLAKESNTKTFVCVSILSNGDADTVLQTIHETGMTEKGYIWIFDESFAYQPGLTNKNFTISDLLQGMLYVELNSGLWSTDLYFITRFMSTYKYSTIEETYSQIQAFDRFAYDSALSFGYAIRTMCQDGLDPSKGAYLLATIQRTSFIGASGRVSFDSLGDRLGVFYSINSITRSEVKSVAKWSQLDSIVWDEDFFNNRTLRVPGGYLEHLQIFSNSPLTGNRWFSIPNVAQIPPERFAHALALASNKLYVYGGNSQLSTGYFADLWAYDFITGQWHRVDPLDGFTPPKGRQGHVMWTIPATPTSEEKLIIFGGRSASYSDDMYEFSITKSQWKLMNVSNKPFARFDARIAEFNNEVYMFGGLTYSGVRDDLWIFNNDRYEWRRMTPATNPWPPARYAHCMQSYVVNGQTNILLFGGLGTHGDALADIWSFNTSSQTWTLLNQTGDIQGPIFDMGCATTDKYLYVFHGKTSRLNQQSLFRKIIRADLPSSNSNTVRWKVVKDNLPNPRSNSQVVSFSNYIIYFGGFGLDYDFNDLYSFNVLSTSLVKVNRDFRSPPALYAHTMSTLGDSVYLFGGFTSDDVASDALYRYSISKESWSFVETSVRPHARAFHTQITLGDRIWVFGGADSTFKTYSDLWTYSMDETAWVLLTPTKGSLSPGPRYKHTMAKNTTHLFIFGGRTQSNQYTDLWTYEAETKVWSKIKVQIPTSYTIGCTAKLYEESETSSYQTILLFGCHDFSETPTTNIYKLEFIDKNSDMVKYSMAGNYSTGSILPRSGSITIKVSGYRAIIFGGRVGNELYRDVLLFDAKTQSLTRIDPPYTEHTLPPPRAYHSYSLVGNSIYVFGGVGSPYATRYMLPSIRYGDLFKYNVENVCSSDKEAQQQETRCYLCGPGTYQVNKACEFCPPGTFYDKFGASGRCMDCPKGFFNSLIGANHIQFCLPCAYGTFNNLTGQAKCLPCPEGSICQLGSIEPIFNNSRSVKRISQQPISYSSREMENSQVIKIEASVLASITAAIIVIAFIMWRVFNFPRTEWLKRMDFFFTERHNRLMGTMIKRRTIVGACYSFVVLVAFLAYLIGTIVPYYNYGNYVENRSLIPNLAVSEEFYADVSVEVRILGFKVTSIMCRDELSENEISACVITLSCSKCAIAKDKKMAAVNFKVGGTNVFSNGYDYKVNVSSAYIDVYAMQKPPQRSVVIGSVFSEVDQFFRGTTNPTVVSLQLFQNKYTIPIENTKKTGYVIEYSSETQGDQVDFKTFSHENGVYFKIEFEKASTTLEVVLSEKKIVLVFLTDLLASLSGIFSLTALCMSCTEFVIFHYKRIMANLSSFRKKHSVKRYAPGEILDEVILQGTEFKRMKADLKSQDHEFYDDVTVAKIYHKKGTRRNVVFIPPNALEDEELIESNNAARISSQPPSTETYLEMSEHYEPPNVVCASNMILSSSTTTTSASKLRGNESNLINEPFLHHSRQQDSHHFRLLDDDEYDTLDTPPLSSSTIATTPYFRSEQ</sequence>
<comment type="caution">
    <text evidence="11">The sequence shown here is derived from an EMBL/GenBank/DDBJ whole genome shotgun (WGS) entry which is preliminary data.</text>
</comment>
<dbReference type="VEuPathDB" id="AmoebaDB:FDP41_011480"/>
<evidence type="ECO:0000256" key="8">
    <source>
        <dbReference type="SAM" id="Phobius"/>
    </source>
</evidence>
<organism evidence="11 12">
    <name type="scientific">Naegleria fowleri</name>
    <name type="common">Brain eating amoeba</name>
    <dbReference type="NCBI Taxonomy" id="5763"/>
    <lineage>
        <taxon>Eukaryota</taxon>
        <taxon>Discoba</taxon>
        <taxon>Heterolobosea</taxon>
        <taxon>Tetramitia</taxon>
        <taxon>Eutetramitia</taxon>
        <taxon>Vahlkampfiidae</taxon>
        <taxon>Naegleria</taxon>
    </lineage>
</organism>
<dbReference type="EMBL" id="VFQX01000009">
    <property type="protein sequence ID" value="KAF0982550.1"/>
    <property type="molecule type" value="Genomic_DNA"/>
</dbReference>
<dbReference type="SUPFAM" id="SSF57184">
    <property type="entry name" value="Growth factor receptor domain"/>
    <property type="match status" value="1"/>
</dbReference>
<feature type="domain" description="Attractin/MKLN-like beta-propeller" evidence="10">
    <location>
        <begin position="493"/>
        <end position="614"/>
    </location>
</feature>
<evidence type="ECO:0000313" key="11">
    <source>
        <dbReference type="EMBL" id="KAF0982550.1"/>
    </source>
</evidence>
<dbReference type="Proteomes" id="UP000444721">
    <property type="component" value="Unassembled WGS sequence"/>
</dbReference>
<feature type="transmembrane region" description="Helical" evidence="8">
    <location>
        <begin position="1330"/>
        <end position="1356"/>
    </location>
</feature>
<feature type="domain" description="Receptor ligand binding region" evidence="9">
    <location>
        <begin position="128"/>
        <end position="443"/>
    </location>
</feature>
<keyword evidence="5 8" id="KW-1133">Transmembrane helix</keyword>
<evidence type="ECO:0000256" key="6">
    <source>
        <dbReference type="ARBA" id="ARBA00023136"/>
    </source>
</evidence>
<evidence type="ECO:0000259" key="10">
    <source>
        <dbReference type="Pfam" id="PF24981"/>
    </source>
</evidence>
<gene>
    <name evidence="11" type="ORF">FDP41_011480</name>
</gene>
<dbReference type="RefSeq" id="XP_044567263.1">
    <property type="nucleotide sequence ID" value="XM_044701893.1"/>
</dbReference>
<feature type="region of interest" description="Disordered" evidence="7">
    <location>
        <begin position="1752"/>
        <end position="1776"/>
    </location>
</feature>
<dbReference type="PANTHER" id="PTHR46093:SF18">
    <property type="entry name" value="FIBRONECTIN TYPE-III DOMAIN-CONTAINING PROTEIN"/>
    <property type="match status" value="1"/>
</dbReference>
<dbReference type="InterPro" id="IPR015915">
    <property type="entry name" value="Kelch-typ_b-propeller"/>
</dbReference>
<dbReference type="VEuPathDB" id="AmoebaDB:NF0029240"/>
<dbReference type="Pfam" id="PF24681">
    <property type="entry name" value="Kelch_KLHDC2_KLHL20_DRC7"/>
    <property type="match status" value="1"/>
</dbReference>
<dbReference type="Gene3D" id="2.120.10.80">
    <property type="entry name" value="Kelch-type beta propeller"/>
    <property type="match status" value="4"/>
</dbReference>
<dbReference type="GO" id="GO:0016020">
    <property type="term" value="C:membrane"/>
    <property type="evidence" value="ECO:0007669"/>
    <property type="project" value="UniProtKB-SubCell"/>
</dbReference>
<dbReference type="Gene3D" id="2.10.50.10">
    <property type="entry name" value="Tumor Necrosis Factor Receptor, subunit A, domain 2"/>
    <property type="match status" value="1"/>
</dbReference>
<dbReference type="VEuPathDB" id="AmoebaDB:NF0029220"/>
<evidence type="ECO:0000256" key="2">
    <source>
        <dbReference type="ARBA" id="ARBA00022441"/>
    </source>
</evidence>
<dbReference type="CDD" id="cd00185">
    <property type="entry name" value="TNFRSF"/>
    <property type="match status" value="1"/>
</dbReference>
<protein>
    <submittedName>
        <fullName evidence="11">Uncharacterized protein</fullName>
    </submittedName>
</protein>
<keyword evidence="4" id="KW-0677">Repeat</keyword>
<evidence type="ECO:0000256" key="1">
    <source>
        <dbReference type="ARBA" id="ARBA00004370"/>
    </source>
</evidence>
<evidence type="ECO:0000256" key="4">
    <source>
        <dbReference type="ARBA" id="ARBA00022737"/>
    </source>
</evidence>
<dbReference type="InterPro" id="IPR028082">
    <property type="entry name" value="Peripla_BP_I"/>
</dbReference>
<keyword evidence="6 8" id="KW-0472">Membrane</keyword>
<dbReference type="VEuPathDB" id="AmoebaDB:NfTy_018730"/>
<dbReference type="SUPFAM" id="SSF117281">
    <property type="entry name" value="Kelch motif"/>
    <property type="match status" value="3"/>
</dbReference>
<dbReference type="Gene3D" id="3.40.50.2300">
    <property type="match status" value="2"/>
</dbReference>
<dbReference type="VEuPathDB" id="AmoebaDB:NF0029250"/>
<keyword evidence="12" id="KW-1185">Reference proteome</keyword>
<keyword evidence="3 8" id="KW-0812">Transmembrane</keyword>
<dbReference type="InterPro" id="IPR009030">
    <property type="entry name" value="Growth_fac_rcpt_cys_sf"/>
</dbReference>
<name>A0A6A5CA29_NAEFO</name>
<feature type="transmembrane region" description="Helical" evidence="8">
    <location>
        <begin position="1278"/>
        <end position="1299"/>
    </location>
</feature>
<dbReference type="SMART" id="SM01411">
    <property type="entry name" value="Ephrin_rec_like"/>
    <property type="match status" value="2"/>
</dbReference>
<dbReference type="OrthoDB" id="10253733at2759"/>